<dbReference type="AlphaFoldDB" id="A0A1I7TB69"/>
<dbReference type="SUPFAM" id="SSF81324">
    <property type="entry name" value="Voltage-gated potassium channels"/>
    <property type="match status" value="1"/>
</dbReference>
<evidence type="ECO:0000313" key="3">
    <source>
        <dbReference type="WBParaSite" id="Csp11.Scaffold570.g4225.t2"/>
    </source>
</evidence>
<proteinExistence type="predicted"/>
<dbReference type="GO" id="GO:0030553">
    <property type="term" value="F:cGMP binding"/>
    <property type="evidence" value="ECO:0007669"/>
    <property type="project" value="TreeGrafter"/>
</dbReference>
<dbReference type="PANTHER" id="PTHR45638">
    <property type="entry name" value="CYCLIC NUCLEOTIDE-GATED CATION CHANNEL SUBUNIT A"/>
    <property type="match status" value="1"/>
</dbReference>
<evidence type="ECO:0000313" key="2">
    <source>
        <dbReference type="Proteomes" id="UP000095282"/>
    </source>
</evidence>
<feature type="transmembrane region" description="Helical" evidence="1">
    <location>
        <begin position="95"/>
        <end position="116"/>
    </location>
</feature>
<sequence length="282" mass="33725">MDSDASSDYEIIDPSQFEVDEKYFDNVELESYDVYPTGWTIFKEILDDLRHRLMYFYVPSNSKYYYLWSLLVSIGVLYNMFAMVIFIFADIKAQFFWNWVFFNILFDIVFAIDVFVQSRLSAEFIFDNFKFLLPAYLHEGEEVKNTEKLRKNYFLQKLKVANDILCLFPLDFFLFWDDSISLLRTIRAYFDENCWYAEDIDHTLDLDDVRDSYKMELVNYWRNKHYRWSTGNFSREYSMSVYWSSLTITTCGQQPWPSTSSQNLLEICDTLIGVLVFATIIG</sequence>
<feature type="transmembrane region" description="Helical" evidence="1">
    <location>
        <begin position="64"/>
        <end position="89"/>
    </location>
</feature>
<keyword evidence="1" id="KW-0472">Membrane</keyword>
<name>A0A1I7TB69_9PELO</name>
<keyword evidence="1" id="KW-1133">Transmembrane helix</keyword>
<protein>
    <submittedName>
        <fullName evidence="3">Ion_trans domain-containing protein</fullName>
    </submittedName>
</protein>
<dbReference type="PANTHER" id="PTHR45638:SF15">
    <property type="entry name" value="CYCLIC NUCLEOTIDE-BINDING DOMAIN-CONTAINING PROTEIN"/>
    <property type="match status" value="1"/>
</dbReference>
<dbReference type="GO" id="GO:0017071">
    <property type="term" value="C:intracellular cyclic nucleotide activated cation channel complex"/>
    <property type="evidence" value="ECO:0007669"/>
    <property type="project" value="TreeGrafter"/>
</dbReference>
<dbReference type="STRING" id="1561998.A0A1I7TB69"/>
<dbReference type="GO" id="GO:0005886">
    <property type="term" value="C:plasma membrane"/>
    <property type="evidence" value="ECO:0007669"/>
    <property type="project" value="TreeGrafter"/>
</dbReference>
<keyword evidence="2" id="KW-1185">Reference proteome</keyword>
<dbReference type="GO" id="GO:0005223">
    <property type="term" value="F:intracellularly cGMP-activated cation channel activity"/>
    <property type="evidence" value="ECO:0007669"/>
    <property type="project" value="TreeGrafter"/>
</dbReference>
<evidence type="ECO:0000256" key="1">
    <source>
        <dbReference type="SAM" id="Phobius"/>
    </source>
</evidence>
<reference evidence="3" key="1">
    <citation type="submission" date="2016-11" db="UniProtKB">
        <authorList>
            <consortium name="WormBaseParasite"/>
        </authorList>
    </citation>
    <scope>IDENTIFICATION</scope>
</reference>
<accession>A0A1I7TB69</accession>
<organism evidence="2 3">
    <name type="scientific">Caenorhabditis tropicalis</name>
    <dbReference type="NCBI Taxonomy" id="1561998"/>
    <lineage>
        <taxon>Eukaryota</taxon>
        <taxon>Metazoa</taxon>
        <taxon>Ecdysozoa</taxon>
        <taxon>Nematoda</taxon>
        <taxon>Chromadorea</taxon>
        <taxon>Rhabditida</taxon>
        <taxon>Rhabditina</taxon>
        <taxon>Rhabditomorpha</taxon>
        <taxon>Rhabditoidea</taxon>
        <taxon>Rhabditidae</taxon>
        <taxon>Peloderinae</taxon>
        <taxon>Caenorhabditis</taxon>
    </lineage>
</organism>
<dbReference type="Proteomes" id="UP000095282">
    <property type="component" value="Unplaced"/>
</dbReference>
<dbReference type="InterPro" id="IPR050866">
    <property type="entry name" value="CNG_cation_channel"/>
</dbReference>
<keyword evidence="1" id="KW-0812">Transmembrane</keyword>
<dbReference type="GO" id="GO:0044877">
    <property type="term" value="F:protein-containing complex binding"/>
    <property type="evidence" value="ECO:0007669"/>
    <property type="project" value="TreeGrafter"/>
</dbReference>
<dbReference type="GO" id="GO:0005222">
    <property type="term" value="F:intracellularly cAMP-activated cation channel activity"/>
    <property type="evidence" value="ECO:0007669"/>
    <property type="project" value="TreeGrafter"/>
</dbReference>
<dbReference type="WBParaSite" id="Csp11.Scaffold570.g4225.t2">
    <property type="protein sequence ID" value="Csp11.Scaffold570.g4225.t2"/>
    <property type="gene ID" value="Csp11.Scaffold570.g4225"/>
</dbReference>